<dbReference type="PDBsum" id="6IGZ"/>
<dbReference type="Gene3D" id="1.10.3460.10">
    <property type="entry name" value="Chlorophyll a/b binding protein domain"/>
    <property type="match status" value="1"/>
</dbReference>
<protein>
    <recommendedName>
        <fullName evidence="7">Chlorophyll a-b binding protein, chloroplastic</fullName>
    </recommendedName>
</protein>
<evidence type="ECO:0000256" key="4">
    <source>
        <dbReference type="ARBA" id="ARBA00022640"/>
    </source>
</evidence>
<evidence type="ECO:0000313" key="8">
    <source>
        <dbReference type="PDB" id="6IGZ"/>
    </source>
</evidence>
<dbReference type="AlphaFoldDB" id="A0A4V8H000"/>
<evidence type="ECO:0000256" key="1">
    <source>
        <dbReference type="ARBA" id="ARBA00022494"/>
    </source>
</evidence>
<dbReference type="GO" id="GO:0009535">
    <property type="term" value="C:chloroplast thylakoid membrane"/>
    <property type="evidence" value="ECO:0007669"/>
    <property type="project" value="UniProtKB-SubCell"/>
</dbReference>
<organism evidence="8">
    <name type="scientific">Bryopsis corticulans</name>
    <dbReference type="NCBI Taxonomy" id="325651"/>
    <lineage>
        <taxon>Eukaryota</taxon>
        <taxon>Viridiplantae</taxon>
        <taxon>Chlorophyta</taxon>
        <taxon>core chlorophytes</taxon>
        <taxon>Ulvophyceae</taxon>
        <taxon>TCBD clade</taxon>
        <taxon>Bryopsidales</taxon>
        <taxon>Bryopsidineae</taxon>
        <taxon>Bryopsidaceae</taxon>
        <taxon>Bryopsis</taxon>
    </lineage>
</organism>
<dbReference type="SMR" id="A0A4V8H000"/>
<feature type="binding site" evidence="9">
    <location>
        <position position="61"/>
    </location>
    <ligand>
        <name>chlorophyll a</name>
        <dbReference type="ChEBI" id="CHEBI:58416"/>
        <label>1</label>
    </ligand>
</feature>
<reference evidence="8 9" key="1">
    <citation type="journal article" date="2019" name="Nat. Plants">
        <title>Structure of a green algal photosystem I in complex with a large number of light-harvesting complex I subunits.</title>
        <authorList>
            <person name="Qin X."/>
            <person name="Pi X."/>
            <person name="Wang W."/>
            <person name="Han G."/>
            <person name="Zhu L."/>
            <person name="Liu M."/>
            <person name="Cheng L."/>
            <person name="Shen J.R."/>
            <person name="Kuang T."/>
            <person name="Sui S.F."/>
        </authorList>
    </citation>
    <scope>STRUCTURE BY ELECTRON MICROSCOPY (3.49 ANGSTROMS) IN COMPLEX WITH ALL-TRANS-VIOLAXANTHIN; CHLOROPHYLL A AND CHLOROPHYLL B</scope>
</reference>
<proteinExistence type="evidence at protein level"/>
<dbReference type="GO" id="GO:0009523">
    <property type="term" value="C:photosystem II"/>
    <property type="evidence" value="ECO:0007669"/>
    <property type="project" value="UniProtKB-KW"/>
</dbReference>
<keyword evidence="7" id="KW-0793">Thylakoid</keyword>
<keyword evidence="2 7" id="KW-0150">Chloroplast</keyword>
<keyword evidence="7" id="KW-0604">Photosystem II</keyword>
<keyword evidence="1 6" id="KW-0148">Chlorophyll</keyword>
<feature type="binding site" evidence="9">
    <location>
        <position position="42"/>
    </location>
    <ligand>
        <name>chlorophyll b</name>
        <dbReference type="ChEBI" id="CHEBI:61721"/>
        <label>1</label>
        <note>axial binding residue</note>
    </ligand>
    <ligandPart>
        <name>Mg</name>
        <dbReference type="ChEBI" id="CHEBI:25107"/>
    </ligandPart>
</feature>
<accession>A0A4V8H000</accession>
<feature type="binding site" evidence="9">
    <location>
        <position position="211"/>
    </location>
    <ligand>
        <name>all-trans-violaxanthin</name>
        <dbReference type="ChEBI" id="CHEBI:35288"/>
    </ligand>
</feature>
<comment type="subcellular location">
    <subcellularLocation>
        <location evidence="7">Plastid</location>
        <location evidence="7">Chloroplast thylakoid membrane</location>
    </subcellularLocation>
</comment>
<feature type="binding site" evidence="6">
    <location>
        <position position="203"/>
    </location>
    <ligand>
        <name>chlorophyll a</name>
        <dbReference type="ChEBI" id="CHEBI:58416"/>
        <label>1</label>
    </ligand>
</feature>
<keyword evidence="8 9" id="KW-0002">3D-structure</keyword>
<feature type="binding site" description="axial binding residue" evidence="6">
    <location>
        <position position="124"/>
    </location>
    <ligand>
        <name>chlorophyll b</name>
        <dbReference type="ChEBI" id="CHEBI:61721"/>
        <label>1</label>
    </ligand>
    <ligandPart>
        <name>Mg</name>
        <dbReference type="ChEBI" id="CHEBI:25107"/>
    </ligandPart>
</feature>
<feature type="binding site" evidence="9">
    <location>
        <position position="264"/>
    </location>
    <ligand>
        <name>chlorophyll a</name>
        <dbReference type="ChEBI" id="CHEBI:58416"/>
        <label>5</label>
    </ligand>
</feature>
<feature type="binding site" evidence="9">
    <location>
        <position position="138"/>
    </location>
    <ligand>
        <name>chlorophyll a</name>
        <dbReference type="ChEBI" id="CHEBI:58416"/>
        <label>3</label>
    </ligand>
</feature>
<dbReference type="SUPFAM" id="SSF103511">
    <property type="entry name" value="Chlorophyll a-b binding protein"/>
    <property type="match status" value="1"/>
</dbReference>
<feature type="binding site" evidence="6 9">
    <location>
        <position position="81"/>
    </location>
    <ligand>
        <name>chlorophyll a</name>
        <dbReference type="ChEBI" id="CHEBI:58416"/>
        <label>1</label>
    </ligand>
</feature>
<feature type="binding site" evidence="9">
    <location>
        <position position="102"/>
    </location>
    <ligand>
        <name>chlorophyll a</name>
        <dbReference type="ChEBI" id="CHEBI:58416"/>
        <label>2</label>
    </ligand>
</feature>
<feature type="binding site" evidence="9">
    <location>
        <position position="133"/>
    </location>
    <ligand>
        <name>chlorophyll b</name>
        <dbReference type="ChEBI" id="CHEBI:61721"/>
        <label>2</label>
    </ligand>
</feature>
<feature type="binding site" evidence="9">
    <location>
        <position position="174"/>
    </location>
    <ligand>
        <name>all-trans-violaxanthin</name>
        <dbReference type="ChEBI" id="CHEBI:35288"/>
    </ligand>
</feature>
<feature type="binding site" evidence="6">
    <location>
        <position position="185"/>
    </location>
    <ligand>
        <name>chlorophyll b</name>
        <dbReference type="ChEBI" id="CHEBI:61721"/>
        <label>2</label>
    </ligand>
</feature>
<dbReference type="InterPro" id="IPR022796">
    <property type="entry name" value="Chloroa_b-bind"/>
</dbReference>
<evidence type="ECO:0000256" key="7">
    <source>
        <dbReference type="RuleBase" id="RU363080"/>
    </source>
</evidence>
<keyword evidence="3 7" id="KW-0602">Photosynthesis</keyword>
<evidence type="ECO:0000256" key="3">
    <source>
        <dbReference type="ARBA" id="ARBA00022531"/>
    </source>
</evidence>
<comment type="similarity">
    <text evidence="7">Belongs to the light-harvesting chlorophyll a/b-binding (LHC) protein family.</text>
</comment>
<comment type="function">
    <text evidence="7">The light-harvesting complex (LHC) functions as a light receptor, it captures and delivers excitation energy to photosystems with which it is closely associated.</text>
</comment>
<dbReference type="PANTHER" id="PTHR21649">
    <property type="entry name" value="CHLOROPHYLL A/B BINDING PROTEIN"/>
    <property type="match status" value="1"/>
</dbReference>
<feature type="binding site" evidence="6">
    <location>
        <position position="218"/>
    </location>
    <ligand>
        <name>chlorophyll a</name>
        <dbReference type="ChEBI" id="CHEBI:58416"/>
        <label>1</label>
    </ligand>
</feature>
<feature type="binding site" evidence="9">
    <location>
        <position position="135"/>
    </location>
    <ligand>
        <name>chlorophyll a</name>
        <dbReference type="ChEBI" id="CHEBI:58416"/>
        <label>3</label>
    </ligand>
</feature>
<feature type="binding site" evidence="9">
    <location>
        <position position="60"/>
    </location>
    <ligand>
        <name>chlorophyll a</name>
        <dbReference type="ChEBI" id="CHEBI:58416"/>
        <label>1</label>
    </ligand>
</feature>
<keyword evidence="4 7" id="KW-0934">Plastid</keyword>
<name>A0A4V8H000_9CHLO</name>
<feature type="binding site" evidence="6">
    <location>
        <position position="191"/>
    </location>
    <ligand>
        <name>chlorophyll a</name>
        <dbReference type="ChEBI" id="CHEBI:58416"/>
        <label>1</label>
    </ligand>
</feature>
<feature type="binding site" evidence="9">
    <location>
        <position position="203"/>
    </location>
    <ligand>
        <name>chlorophyll a</name>
        <dbReference type="ChEBI" id="CHEBI:58416"/>
        <label>4</label>
    </ligand>
</feature>
<dbReference type="Pfam" id="PF00504">
    <property type="entry name" value="Chloroa_b-bind"/>
    <property type="match status" value="1"/>
</dbReference>
<dbReference type="GO" id="GO:0009765">
    <property type="term" value="P:photosynthesis, light harvesting"/>
    <property type="evidence" value="ECO:0007669"/>
    <property type="project" value="InterPro"/>
</dbReference>
<sequence length="267" mass="29273">MGAILSAGRAHVAFSSKSVQRTGFRAVSNGSRVTMSASRPLWLPGSTPPAHLDGSMTGDFGWDPLGLGANPEAMTWFREAELQNGRWAMMGVFGILVQELVKPDVFWYDAPTKIDLPFNIIGIVAFQAFAMHYVEIRRWQDLRKPGSVNKDPIFSNYSLPEHEPGYPGGIFAPFVPGDIEELKLKELKNARLSMLAFVGFVMQAQITGKGPIACWTDHLADPFGTTIFSKAVITLGGAVKPTCQIPDHVAFQGIDIPTPCFFEGFWP</sequence>
<feature type="binding site" evidence="6 9">
    <location>
        <position position="62"/>
    </location>
    <ligand>
        <name>chlorophyll a</name>
        <dbReference type="ChEBI" id="CHEBI:58416"/>
        <label>1</label>
    </ligand>
</feature>
<keyword evidence="7" id="KW-0603">Photosystem I</keyword>
<evidence type="ECO:0000256" key="6">
    <source>
        <dbReference type="PIRSR" id="PIRSR601344-1"/>
    </source>
</evidence>
<feature type="binding site" evidence="6">
    <location>
        <position position="189"/>
    </location>
    <ligand>
        <name>chlorophyll a</name>
        <dbReference type="ChEBI" id="CHEBI:58416"/>
        <label>1</label>
    </ligand>
</feature>
<dbReference type="PDB" id="6IGZ">
    <property type="method" value="EM"/>
    <property type="resolution" value="3.49 A"/>
    <property type="chains" value="6=1-267"/>
</dbReference>
<feature type="binding site" evidence="9">
    <location>
        <position position="98"/>
    </location>
    <ligand>
        <name>chlorophyll a</name>
        <dbReference type="ChEBI" id="CHEBI:58416"/>
        <label>2</label>
    </ligand>
</feature>
<feature type="binding site" evidence="6">
    <location>
        <position position="186"/>
    </location>
    <ligand>
        <name>chlorophyll a</name>
        <dbReference type="ChEBI" id="CHEBI:58416"/>
        <label>1</label>
    </ligand>
</feature>
<evidence type="ECO:0000256" key="5">
    <source>
        <dbReference type="ARBA" id="ARBA00022991"/>
    </source>
</evidence>
<evidence type="ECO:0007829" key="9">
    <source>
        <dbReference type="PDB" id="6IGZ"/>
    </source>
</evidence>
<feature type="binding site" evidence="9">
    <location>
        <position position="243"/>
    </location>
    <ligand>
        <name>chlorophyll a</name>
        <dbReference type="ChEBI" id="CHEBI:58416"/>
        <label>5</label>
    </ligand>
</feature>
<feature type="binding site" description="axial binding residue" evidence="6">
    <location>
        <position position="159"/>
    </location>
    <ligand>
        <name>chlorophyll b</name>
        <dbReference type="ChEBI" id="CHEBI:61721"/>
        <label>1</label>
    </ligand>
    <ligandPart>
        <name>Mg</name>
        <dbReference type="ChEBI" id="CHEBI:25107"/>
    </ligandPart>
</feature>
<feature type="binding site" evidence="9">
    <location>
        <position position="260"/>
    </location>
    <ligand>
        <name>chlorophyll a</name>
        <dbReference type="ChEBI" id="CHEBI:58416"/>
        <label>5</label>
    </ligand>
</feature>
<evidence type="ECO:0000256" key="2">
    <source>
        <dbReference type="ARBA" id="ARBA00022528"/>
    </source>
</evidence>
<dbReference type="GO" id="GO:0009522">
    <property type="term" value="C:photosystem I"/>
    <property type="evidence" value="ECO:0007669"/>
    <property type="project" value="UniProtKB-KW"/>
</dbReference>
<feature type="binding site" description="axial binding residue" evidence="6">
    <location>
        <position position="86"/>
    </location>
    <ligand>
        <name>chlorophyll b</name>
        <dbReference type="ChEBI" id="CHEBI:61721"/>
        <label>1</label>
    </ligand>
    <ligandPart>
        <name>Mg</name>
        <dbReference type="ChEBI" id="CHEBI:25107"/>
    </ligandPart>
</feature>
<dbReference type="GO" id="GO:0016168">
    <property type="term" value="F:chlorophyll binding"/>
    <property type="evidence" value="ECO:0007669"/>
    <property type="project" value="UniProtKB-KW"/>
</dbReference>
<feature type="binding site" evidence="9">
    <location>
        <position position="151"/>
    </location>
    <ligand>
        <name>chlorophyll b</name>
        <dbReference type="ChEBI" id="CHEBI:61721"/>
        <label>2</label>
    </ligand>
</feature>
<dbReference type="InterPro" id="IPR001344">
    <property type="entry name" value="Chloro_AB-bd_pln"/>
</dbReference>
<keyword evidence="5 7" id="KW-0157">Chromophore</keyword>